<feature type="domain" description="Hemerythrin-like" evidence="5">
    <location>
        <begin position="14"/>
        <end position="128"/>
    </location>
</feature>
<dbReference type="InterPro" id="IPR016131">
    <property type="entry name" value="Haemerythrin_Fe_BS"/>
</dbReference>
<dbReference type="SUPFAM" id="SSF47188">
    <property type="entry name" value="Hemerythrin-like"/>
    <property type="match status" value="1"/>
</dbReference>
<dbReference type="CDD" id="cd12107">
    <property type="entry name" value="Hemerythrin"/>
    <property type="match status" value="1"/>
</dbReference>
<dbReference type="EMBL" id="MCGG01000008">
    <property type="protein sequence ID" value="OEJ69146.1"/>
    <property type="molecule type" value="Genomic_DNA"/>
</dbReference>
<keyword evidence="2" id="KW-0813">Transport</keyword>
<evidence type="ECO:0000256" key="2">
    <source>
        <dbReference type="ARBA" id="ARBA00022621"/>
    </source>
</evidence>
<protein>
    <recommendedName>
        <fullName evidence="5">Hemerythrin-like domain-containing protein</fullName>
    </recommendedName>
</protein>
<reference evidence="7" key="1">
    <citation type="submission" date="2016-07" db="EMBL/GenBank/DDBJ databases">
        <authorList>
            <person name="Florea S."/>
            <person name="Webb J.S."/>
            <person name="Jaromczyk J."/>
            <person name="Schardl C.L."/>
        </authorList>
    </citation>
    <scope>NUCLEOTIDE SEQUENCE [LARGE SCALE GENOMIC DNA]</scope>
    <source>
        <strain evidence="7">MV-1</strain>
    </source>
</reference>
<comment type="similarity">
    <text evidence="1">Belongs to the hemerythrin family.</text>
</comment>
<dbReference type="InterPro" id="IPR050669">
    <property type="entry name" value="Hemerythrin"/>
</dbReference>
<sequence>MTFIQWNDSFKVGHAVIDFDHMTLVNITNELFMCVDRGSSEARIEQTISHLIDYVERHFQREETLFLETDYPDVQMHLAMHQDITKTVRDIALIYKTKPEAINIHEVLEFLKKWLTNHILKADQGYIDYLK</sequence>
<keyword evidence="4" id="KW-0408">Iron</keyword>
<accession>A0A1E5QAT6</accession>
<name>A0A1E5QAT6_9PROT</name>
<dbReference type="Gene3D" id="1.20.120.50">
    <property type="entry name" value="Hemerythrin-like"/>
    <property type="match status" value="1"/>
</dbReference>
<keyword evidence="3" id="KW-0479">Metal-binding</keyword>
<dbReference type="PROSITE" id="PS00550">
    <property type="entry name" value="HEMERYTHRINS"/>
    <property type="match status" value="1"/>
</dbReference>
<dbReference type="RefSeq" id="WP_069956610.1">
    <property type="nucleotide sequence ID" value="NZ_MCGG01000008.1"/>
</dbReference>
<evidence type="ECO:0000313" key="6">
    <source>
        <dbReference type="EMBL" id="OEJ69146.1"/>
    </source>
</evidence>
<dbReference type="PANTHER" id="PTHR37164">
    <property type="entry name" value="BACTERIOHEMERYTHRIN"/>
    <property type="match status" value="1"/>
</dbReference>
<dbReference type="InterPro" id="IPR012827">
    <property type="entry name" value="Hemerythrin_metal-bd"/>
</dbReference>
<evidence type="ECO:0000256" key="4">
    <source>
        <dbReference type="ARBA" id="ARBA00023004"/>
    </source>
</evidence>
<dbReference type="STRING" id="28181.BEN30_03325"/>
<evidence type="ECO:0000256" key="1">
    <source>
        <dbReference type="ARBA" id="ARBA00010587"/>
    </source>
</evidence>
<comment type="caution">
    <text evidence="6">The sequence shown here is derived from an EMBL/GenBank/DDBJ whole genome shotgun (WGS) entry which is preliminary data.</text>
</comment>
<dbReference type="GO" id="GO:0005344">
    <property type="term" value="F:oxygen carrier activity"/>
    <property type="evidence" value="ECO:0007669"/>
    <property type="project" value="UniProtKB-KW"/>
</dbReference>
<gene>
    <name evidence="6" type="ORF">BEN30_03325</name>
</gene>
<evidence type="ECO:0000259" key="5">
    <source>
        <dbReference type="Pfam" id="PF01814"/>
    </source>
</evidence>
<proteinExistence type="inferred from homology"/>
<dbReference type="NCBIfam" id="TIGR02481">
    <property type="entry name" value="hemeryth_dom"/>
    <property type="match status" value="1"/>
</dbReference>
<dbReference type="PANTHER" id="PTHR37164:SF1">
    <property type="entry name" value="BACTERIOHEMERYTHRIN"/>
    <property type="match status" value="1"/>
</dbReference>
<evidence type="ECO:0000313" key="7">
    <source>
        <dbReference type="Proteomes" id="UP000095347"/>
    </source>
</evidence>
<dbReference type="Pfam" id="PF01814">
    <property type="entry name" value="Hemerythrin"/>
    <property type="match status" value="1"/>
</dbReference>
<evidence type="ECO:0000256" key="3">
    <source>
        <dbReference type="ARBA" id="ARBA00022723"/>
    </source>
</evidence>
<dbReference type="OrthoDB" id="7305302at2"/>
<dbReference type="GO" id="GO:0046872">
    <property type="term" value="F:metal ion binding"/>
    <property type="evidence" value="ECO:0007669"/>
    <property type="project" value="UniProtKB-KW"/>
</dbReference>
<keyword evidence="2" id="KW-0561">Oxygen transport</keyword>
<dbReference type="Proteomes" id="UP000095347">
    <property type="component" value="Unassembled WGS sequence"/>
</dbReference>
<dbReference type="NCBIfam" id="NF033749">
    <property type="entry name" value="bact_hemeryth"/>
    <property type="match status" value="1"/>
</dbReference>
<dbReference type="AlphaFoldDB" id="A0A1E5QAT6"/>
<dbReference type="InterPro" id="IPR035938">
    <property type="entry name" value="Hemerythrin-like_sf"/>
</dbReference>
<organism evidence="6 7">
    <name type="scientific">Magnetovibrio blakemorei</name>
    <dbReference type="NCBI Taxonomy" id="28181"/>
    <lineage>
        <taxon>Bacteria</taxon>
        <taxon>Pseudomonadati</taxon>
        <taxon>Pseudomonadota</taxon>
        <taxon>Alphaproteobacteria</taxon>
        <taxon>Rhodospirillales</taxon>
        <taxon>Magnetovibrionaceae</taxon>
        <taxon>Magnetovibrio</taxon>
    </lineage>
</organism>
<dbReference type="InterPro" id="IPR012312">
    <property type="entry name" value="Hemerythrin-like"/>
</dbReference>
<keyword evidence="7" id="KW-1185">Reference proteome</keyword>